<dbReference type="InterPro" id="IPR017511">
    <property type="entry name" value="PQQ_mDH"/>
</dbReference>
<evidence type="ECO:0000313" key="4">
    <source>
        <dbReference type="Proteomes" id="UP001166291"/>
    </source>
</evidence>
<dbReference type="EMBL" id="JAHWDQ010000006">
    <property type="protein sequence ID" value="MBW2942508.1"/>
    <property type="molecule type" value="Genomic_DNA"/>
</dbReference>
<protein>
    <submittedName>
        <fullName evidence="3">Pyrroloquinoline quinone-dependent dehydrogenase</fullName>
    </submittedName>
</protein>
<dbReference type="SMART" id="SM00564">
    <property type="entry name" value="PQQ"/>
    <property type="match status" value="5"/>
</dbReference>
<dbReference type="Pfam" id="PF01011">
    <property type="entry name" value="PQQ"/>
    <property type="match status" value="1"/>
</dbReference>
<reference evidence="3" key="1">
    <citation type="submission" date="2021-07" db="EMBL/GenBank/DDBJ databases">
        <title>Zhongshania sp. CAU 1632 isolated from seawater.</title>
        <authorList>
            <person name="Kim W."/>
        </authorList>
    </citation>
    <scope>NUCLEOTIDE SEQUENCE</scope>
    <source>
        <strain evidence="3">CAU 1632</strain>
    </source>
</reference>
<dbReference type="InterPro" id="IPR002372">
    <property type="entry name" value="PQQ_rpt_dom"/>
</dbReference>
<dbReference type="Proteomes" id="UP001166291">
    <property type="component" value="Unassembled WGS sequence"/>
</dbReference>
<dbReference type="CDD" id="cd10280">
    <property type="entry name" value="PQQ_mGDH"/>
    <property type="match status" value="1"/>
</dbReference>
<accession>A0ABS6VW10</accession>
<feature type="domain" description="Pyrrolo-quinoline quinone repeat" evidence="2">
    <location>
        <begin position="84"/>
        <end position="670"/>
    </location>
</feature>
<feature type="region of interest" description="Disordered" evidence="1">
    <location>
        <begin position="286"/>
        <end position="310"/>
    </location>
</feature>
<organism evidence="3 4">
    <name type="scientific">Zhongshania aquimaris</name>
    <dbReference type="NCBI Taxonomy" id="2857107"/>
    <lineage>
        <taxon>Bacteria</taxon>
        <taxon>Pseudomonadati</taxon>
        <taxon>Pseudomonadota</taxon>
        <taxon>Gammaproteobacteria</taxon>
        <taxon>Cellvibrionales</taxon>
        <taxon>Spongiibacteraceae</taxon>
        <taxon>Zhongshania</taxon>
    </lineage>
</organism>
<dbReference type="PANTHER" id="PTHR32303:SF4">
    <property type="entry name" value="QUINOPROTEIN GLUCOSE DEHYDROGENASE"/>
    <property type="match status" value="1"/>
</dbReference>
<comment type="caution">
    <text evidence="3">The sequence shown here is derived from an EMBL/GenBank/DDBJ whole genome shotgun (WGS) entry which is preliminary data.</text>
</comment>
<proteinExistence type="predicted"/>
<dbReference type="InterPro" id="IPR018391">
    <property type="entry name" value="PQQ_b-propeller_rpt"/>
</dbReference>
<dbReference type="RefSeq" id="WP_219044755.1">
    <property type="nucleotide sequence ID" value="NZ_JAHWDQ010000006.1"/>
</dbReference>
<evidence type="ECO:0000259" key="2">
    <source>
        <dbReference type="Pfam" id="PF01011"/>
    </source>
</evidence>
<evidence type="ECO:0000256" key="1">
    <source>
        <dbReference type="SAM" id="MobiDB-lite"/>
    </source>
</evidence>
<name>A0ABS6VW10_9GAMM</name>
<evidence type="ECO:0000313" key="3">
    <source>
        <dbReference type="EMBL" id="MBW2942508.1"/>
    </source>
</evidence>
<sequence>MLTTIKGSNLNNISQRRILILLNAITGGQDKQDDLARLSSTKKKEAMTMRFPLGRPQIQKLILATSLLLMASSGFTSSEEDQHQFGSKYSPLKQINTGNIANLEQAWEYRTGEVIPEDLTDLLIAFEDQPSMIEGNLVVCTTTRKIIALDPKTGKQRWKYDPKDPKVGMQKCRGIAAYVDDSSDANAQCHSRIILGTADYRLVAIDAKTGVPCADFGDNGEVKMPTSTPQIFDGEVVANSRPAIVNDVIIVGSSVADNQRVDAPSGRVMAYDARSGEFRWSFDPIPHNPDDPASSSWENGTGNGWGGGNVWATTSADQSLDLVYLPTTSASGDFYGGGRAGDNHYTTSVVAVKGATGEVVWHQQLVHHNVFDYDIPSQPLLIDYPNKDGKLIPALVQNTKMGLIFVFDRATGEPLVPIEERPVPQDGAVKGQILSKTQPFPVGMPTLAPQGFSPDDAWGFTFIDKWLCKRKVEKYRYGAIYTPPSEQGTIFSPSVGGGPNWGGGAFDPESNIMIVPSNRVPTIVTLTPREKAKIVESQAIESLGAMTFDVTGAPYIPTIEPLLSPLGAPCSEPPWAVLSAVDIVSKKILWESPLGDVGAMMGAPFSMMLGTPGAGGPLATAGGLVFIGYSLDKQFRAFDIKSGETVWSADLPFGGHAIPISYEIDGEQYIVITAGGHSMYGSQPGDAVIAYKLKK</sequence>
<dbReference type="PANTHER" id="PTHR32303">
    <property type="entry name" value="QUINOPROTEIN ALCOHOL DEHYDROGENASE (CYTOCHROME C)"/>
    <property type="match status" value="1"/>
</dbReference>
<keyword evidence="4" id="KW-1185">Reference proteome</keyword>
<gene>
    <name evidence="3" type="ORF">KXJ70_17050</name>
</gene>